<protein>
    <recommendedName>
        <fullName evidence="3">The GLUG motif-containing protein</fullName>
    </recommendedName>
</protein>
<evidence type="ECO:0000313" key="1">
    <source>
        <dbReference type="EMBL" id="MFD2531777.1"/>
    </source>
</evidence>
<dbReference type="RefSeq" id="WP_390299457.1">
    <property type="nucleotide sequence ID" value="NZ_JBHULI010000007.1"/>
</dbReference>
<proteinExistence type="predicted"/>
<gene>
    <name evidence="1" type="ORF">ACFSVN_04880</name>
</gene>
<evidence type="ECO:0008006" key="3">
    <source>
        <dbReference type="Google" id="ProtNLM"/>
    </source>
</evidence>
<dbReference type="Proteomes" id="UP001597460">
    <property type="component" value="Unassembled WGS sequence"/>
</dbReference>
<accession>A0ABW5JK66</accession>
<comment type="caution">
    <text evidence="1">The sequence shown here is derived from an EMBL/GenBank/DDBJ whole genome shotgun (WGS) entry which is preliminary data.</text>
</comment>
<reference evidence="2" key="1">
    <citation type="journal article" date="2019" name="Int. J. Syst. Evol. Microbiol.">
        <title>The Global Catalogue of Microorganisms (GCM) 10K type strain sequencing project: providing services to taxonomists for standard genome sequencing and annotation.</title>
        <authorList>
            <consortium name="The Broad Institute Genomics Platform"/>
            <consortium name="The Broad Institute Genome Sequencing Center for Infectious Disease"/>
            <person name="Wu L."/>
            <person name="Ma J."/>
        </authorList>
    </citation>
    <scope>NUCLEOTIDE SEQUENCE [LARGE SCALE GENOMIC DNA]</scope>
    <source>
        <strain evidence="2">KCTC 52042</strain>
    </source>
</reference>
<organism evidence="1 2">
    <name type="scientific">Gracilimonas halophila</name>
    <dbReference type="NCBI Taxonomy" id="1834464"/>
    <lineage>
        <taxon>Bacteria</taxon>
        <taxon>Pseudomonadati</taxon>
        <taxon>Balneolota</taxon>
        <taxon>Balneolia</taxon>
        <taxon>Balneolales</taxon>
        <taxon>Balneolaceae</taxon>
        <taxon>Gracilimonas</taxon>
    </lineage>
</organism>
<dbReference type="EMBL" id="JBHULI010000007">
    <property type="protein sequence ID" value="MFD2531777.1"/>
    <property type="molecule type" value="Genomic_DNA"/>
</dbReference>
<keyword evidence="2" id="KW-1185">Reference proteome</keyword>
<dbReference type="Gene3D" id="2.160.20.110">
    <property type="match status" value="2"/>
</dbReference>
<evidence type="ECO:0000313" key="2">
    <source>
        <dbReference type="Proteomes" id="UP001597460"/>
    </source>
</evidence>
<name>A0ABW5JK66_9BACT</name>
<sequence length="582" mass="62056">MYFIKQLHRKISGISKLANNLILLLVAIVCSMVPAWAFSLPYTSQAMADFKTLSPLTEIGSDFAGERDNGTNENWTIKDIDSGAMTTASLTGSNYSVPEPKAEENATSAINESLYAGGSGTEADPYQIETWEHLHNVRSNLNAHFKMNNDLDENSIGYRNYVDTSTASWTFGSGWEPIFGFNGYFNGNHKIIKGLKIESDTNLEIGLFGTTGTNAIIANIALLDVTIDGHRVGGLVGENSGTINSSYINGFLWGKVYVGGLVGSNFGNISNSMVIGIVGHAYEAQDAGGLVGYNSGRIAYSLVSVSMTTYSTMAEGQIGVLVGYTGGTNGEVISSFWDSDKTSVEVSSGGTAKTTAELKKLSTYTDAGWDFTEETGVWAIEQGNRSSYPYLKSFVYDQAGTVPEVNPIPGLTEPLYAGGSGTEADPFQIETWEHLYNVRENLDAYFVLNNVLDETTEGYATYVKDGETLANDGKGWEPIGSGEQPFNGTFEGNGKVISGLNIKRDTEDNIGLFASIGGVGIIKSIGIDQFIISGRNNVGGIASYNDGIIANSYAIGSVSGNDYVGGLVGFNNYGIDGSFSSG</sequence>